<evidence type="ECO:0000256" key="1">
    <source>
        <dbReference type="SAM" id="SignalP"/>
    </source>
</evidence>
<dbReference type="InterPro" id="IPR015333">
    <property type="entry name" value="Pollen_allergen_ole-e-6"/>
</dbReference>
<evidence type="ECO:0000313" key="3">
    <source>
        <dbReference type="Proteomes" id="UP000004994"/>
    </source>
</evidence>
<sequence>MEASKKLFGMFLICIFVISASVDVSMADEAIIDEKFRPTYEHIGSEMDNCYYKCLTVCATTDTPQKKCNTQCGGDCVQRILQVFAEDIEKMKH</sequence>
<reference evidence="2" key="2">
    <citation type="submission" date="2019-01" db="UniProtKB">
        <authorList>
            <consortium name="EnsemblPlants"/>
        </authorList>
    </citation>
    <scope>IDENTIFICATION</scope>
    <source>
        <strain evidence="2">cv. Heinz 1706</strain>
    </source>
</reference>
<dbReference type="PaxDb" id="4081-Solyc06g008680.2.1"/>
<dbReference type="InParanoid" id="A0A3Q7GRP9"/>
<dbReference type="Proteomes" id="UP000004994">
    <property type="component" value="Chromosome 6"/>
</dbReference>
<evidence type="ECO:0000313" key="2">
    <source>
        <dbReference type="EnsemblPlants" id="Solyc06g008680.3.1"/>
    </source>
</evidence>
<feature type="chain" id="PRO_5018522583" evidence="1">
    <location>
        <begin position="28"/>
        <end position="93"/>
    </location>
</feature>
<keyword evidence="3" id="KW-1185">Reference proteome</keyword>
<reference evidence="2" key="1">
    <citation type="journal article" date="2012" name="Nature">
        <title>The tomato genome sequence provides insights into fleshy fruit evolution.</title>
        <authorList>
            <consortium name="Tomato Genome Consortium"/>
        </authorList>
    </citation>
    <scope>NUCLEOTIDE SEQUENCE [LARGE SCALE GENOMIC DNA]</scope>
    <source>
        <strain evidence="2">cv. Heinz 1706</strain>
    </source>
</reference>
<feature type="signal peptide" evidence="1">
    <location>
        <begin position="1"/>
        <end position="27"/>
    </location>
</feature>
<protein>
    <submittedName>
        <fullName evidence="2">Uncharacterized protein</fullName>
    </submittedName>
</protein>
<proteinExistence type="predicted"/>
<keyword evidence="1" id="KW-0732">Signal</keyword>
<accession>A0A3Q7GRP9</accession>
<dbReference type="EnsemblPlants" id="Solyc06g008680.3.1">
    <property type="protein sequence ID" value="Solyc06g008680.3.1"/>
    <property type="gene ID" value="Solyc06g008680.3"/>
</dbReference>
<dbReference type="AlphaFoldDB" id="A0A3Q7GRP9"/>
<dbReference type="PANTHER" id="PTHR35632:SF9">
    <property type="match status" value="1"/>
</dbReference>
<dbReference type="Gramene" id="Solyc06g008680.3.1">
    <property type="protein sequence ID" value="Solyc06g008680.3.1"/>
    <property type="gene ID" value="Solyc06g008680.3"/>
</dbReference>
<dbReference type="OMA" id="IGSEMDN"/>
<organism evidence="2">
    <name type="scientific">Solanum lycopersicum</name>
    <name type="common">Tomato</name>
    <name type="synonym">Lycopersicon esculentum</name>
    <dbReference type="NCBI Taxonomy" id="4081"/>
    <lineage>
        <taxon>Eukaryota</taxon>
        <taxon>Viridiplantae</taxon>
        <taxon>Streptophyta</taxon>
        <taxon>Embryophyta</taxon>
        <taxon>Tracheophyta</taxon>
        <taxon>Spermatophyta</taxon>
        <taxon>Magnoliopsida</taxon>
        <taxon>eudicotyledons</taxon>
        <taxon>Gunneridae</taxon>
        <taxon>Pentapetalae</taxon>
        <taxon>asterids</taxon>
        <taxon>lamiids</taxon>
        <taxon>Solanales</taxon>
        <taxon>Solanaceae</taxon>
        <taxon>Solanoideae</taxon>
        <taxon>Solaneae</taxon>
        <taxon>Solanum</taxon>
        <taxon>Solanum subgen. Lycopersicon</taxon>
    </lineage>
</organism>
<dbReference type="PANTHER" id="PTHR35632">
    <property type="entry name" value="MAJOR POLLEN ALLERGEN OLE E 6-LIKE"/>
    <property type="match status" value="1"/>
</dbReference>
<name>A0A3Q7GRP9_SOLLC</name>